<dbReference type="GO" id="GO:0001897">
    <property type="term" value="P:symbiont-mediated cytolysis of host cell"/>
    <property type="evidence" value="ECO:0007669"/>
    <property type="project" value="UniProtKB-ARBA"/>
</dbReference>
<evidence type="ECO:0000313" key="9">
    <source>
        <dbReference type="Proteomes" id="UP000297070"/>
    </source>
</evidence>
<dbReference type="GO" id="GO:0008745">
    <property type="term" value="F:N-acetylmuramoyl-L-alanine amidase activity"/>
    <property type="evidence" value="ECO:0007669"/>
    <property type="project" value="UniProtKB-EC"/>
</dbReference>
<protein>
    <recommendedName>
        <fullName evidence="2">N-acetylmuramoyl-L-alanine amidase</fullName>
        <ecNumber evidence="2">3.5.1.28</ecNumber>
    </recommendedName>
</protein>
<organism evidence="8 9">
    <name type="scientific">Gordonia phage GodonK</name>
    <dbReference type="NCBI Taxonomy" id="2562192"/>
    <lineage>
        <taxon>Viruses</taxon>
        <taxon>Duplodnaviria</taxon>
        <taxon>Heunggongvirae</taxon>
        <taxon>Uroviricota</taxon>
        <taxon>Caudoviricetes</taxon>
        <taxon>Godonkavirus</taxon>
        <taxon>Godonkavirus godonK</taxon>
    </lineage>
</organism>
<keyword evidence="4" id="KW-0081">Bacteriolytic enzyme</keyword>
<evidence type="ECO:0000256" key="3">
    <source>
        <dbReference type="ARBA" id="ARBA00022529"/>
    </source>
</evidence>
<dbReference type="EMBL" id="MK620899">
    <property type="protein sequence ID" value="QBZ72716.1"/>
    <property type="molecule type" value="Genomic_DNA"/>
</dbReference>
<evidence type="ECO:0000259" key="7">
    <source>
        <dbReference type="SMART" id="SM00644"/>
    </source>
</evidence>
<dbReference type="RefSeq" id="YP_009821481.1">
    <property type="nucleotide sequence ID" value="NC_048176.1"/>
</dbReference>
<proteinExistence type="predicted"/>
<evidence type="ECO:0000256" key="6">
    <source>
        <dbReference type="ARBA" id="ARBA00023316"/>
    </source>
</evidence>
<dbReference type="PANTHER" id="PTHR30417">
    <property type="entry name" value="N-ACETYLMURAMOYL-L-ALANINE AMIDASE AMID"/>
    <property type="match status" value="1"/>
</dbReference>
<dbReference type="Pfam" id="PF08310">
    <property type="entry name" value="LGFP"/>
    <property type="match status" value="2"/>
</dbReference>
<evidence type="ECO:0000313" key="8">
    <source>
        <dbReference type="EMBL" id="QBZ72716.1"/>
    </source>
</evidence>
<dbReference type="Proteomes" id="UP000297070">
    <property type="component" value="Segment"/>
</dbReference>
<name>A0A4D6E276_9CAUD</name>
<dbReference type="InterPro" id="IPR051206">
    <property type="entry name" value="NAMLAA_amidase_2"/>
</dbReference>
<dbReference type="InterPro" id="IPR013207">
    <property type="entry name" value="LGFP"/>
</dbReference>
<comment type="catalytic activity">
    <reaction evidence="1">
        <text>Hydrolyzes the link between N-acetylmuramoyl residues and L-amino acid residues in certain cell-wall glycopeptides.</text>
        <dbReference type="EC" id="3.5.1.28"/>
    </reaction>
</comment>
<evidence type="ECO:0000256" key="4">
    <source>
        <dbReference type="ARBA" id="ARBA00022638"/>
    </source>
</evidence>
<dbReference type="InterPro" id="IPR002502">
    <property type="entry name" value="Amidase_domain"/>
</dbReference>
<dbReference type="GeneID" id="55012933"/>
<evidence type="ECO:0000256" key="2">
    <source>
        <dbReference type="ARBA" id="ARBA00011901"/>
    </source>
</evidence>
<dbReference type="CDD" id="cd06583">
    <property type="entry name" value="PGRP"/>
    <property type="match status" value="1"/>
</dbReference>
<gene>
    <name evidence="8" type="primary">97</name>
    <name evidence="8" type="ORF">SEA_GODONK_97</name>
</gene>
<dbReference type="PANTHER" id="PTHR30417:SF1">
    <property type="entry name" value="N-ACETYLMURAMOYL-L-ALANINE AMIDASE AMID"/>
    <property type="match status" value="1"/>
</dbReference>
<sequence>MADPIWLADVLRAAGLRCEIYPGAFNNGHGDFGNIWGVVAHHTGSNNASAGSIARHPSLGLASQLHLSRSGVYTLCGVGIAWHAGSGSWPGLPTNGANQYTIGIEAANDGTSGWPAAQYDAYVRGVAAILRRLGHNESRVIGHKEWGKVQGKWDPGGIDMNRFRADVKRHLSGAAAPAPKPVNLIDQYAADKKNAWIGKRVNPAKLSVEKVCPDGKGRWVEYENAHLYYHPSEGVHAIPHADPAITGSGLFETWGKDYRWEGGPLGYPVRDFTKLPDGAVQSFQGGVLYRKDGASQGFYVTGKIGDRWASEGYEKGPLGYPVSNEYPYDKVGRRQDFEHGSLLHHPSGAIKVER</sequence>
<dbReference type="Gene3D" id="3.40.80.10">
    <property type="entry name" value="Peptidoglycan recognition protein-like"/>
    <property type="match status" value="1"/>
</dbReference>
<evidence type="ECO:0000256" key="5">
    <source>
        <dbReference type="ARBA" id="ARBA00022801"/>
    </source>
</evidence>
<dbReference type="InterPro" id="IPR036505">
    <property type="entry name" value="Amidase/PGRP_sf"/>
</dbReference>
<accession>A0A4D6E276</accession>
<dbReference type="GO" id="GO:0009254">
    <property type="term" value="P:peptidoglycan turnover"/>
    <property type="evidence" value="ECO:0007669"/>
    <property type="project" value="TreeGrafter"/>
</dbReference>
<evidence type="ECO:0000256" key="1">
    <source>
        <dbReference type="ARBA" id="ARBA00001561"/>
    </source>
</evidence>
<keyword evidence="9" id="KW-1185">Reference proteome</keyword>
<dbReference type="GO" id="GO:0071555">
    <property type="term" value="P:cell wall organization"/>
    <property type="evidence" value="ECO:0007669"/>
    <property type="project" value="UniProtKB-KW"/>
</dbReference>
<keyword evidence="6" id="KW-0961">Cell wall biogenesis/degradation</keyword>
<keyword evidence="5" id="KW-0378">Hydrolase</keyword>
<dbReference type="Pfam" id="PF01510">
    <property type="entry name" value="Amidase_2"/>
    <property type="match status" value="1"/>
</dbReference>
<dbReference type="GO" id="GO:0009253">
    <property type="term" value="P:peptidoglycan catabolic process"/>
    <property type="evidence" value="ECO:0007669"/>
    <property type="project" value="InterPro"/>
</dbReference>
<dbReference type="KEGG" id="vg:55012933"/>
<dbReference type="GO" id="GO:0042742">
    <property type="term" value="P:defense response to bacterium"/>
    <property type="evidence" value="ECO:0007669"/>
    <property type="project" value="UniProtKB-KW"/>
</dbReference>
<dbReference type="SUPFAM" id="SSF55846">
    <property type="entry name" value="N-acetylmuramoyl-L-alanine amidase-like"/>
    <property type="match status" value="1"/>
</dbReference>
<dbReference type="SMART" id="SM00644">
    <property type="entry name" value="Ami_2"/>
    <property type="match status" value="1"/>
</dbReference>
<feature type="domain" description="N-acetylmuramoyl-L-alanine amidase" evidence="7">
    <location>
        <begin position="23"/>
        <end position="156"/>
    </location>
</feature>
<dbReference type="EC" id="3.5.1.28" evidence="2"/>
<reference evidence="8 9" key="1">
    <citation type="submission" date="2019-03" db="EMBL/GenBank/DDBJ databases">
        <authorList>
            <person name="Douthitt C."/>
            <person name="D'Elia T."/>
            <person name="Bockoras C."/>
            <person name="Boss C."/>
            <person name="Clemons M."/>
            <person name="Green W."/>
            <person name="Harel H."/>
            <person name="Larralde J."/>
            <person name="Lopez M."/>
            <person name="Magana D."/>
            <person name="Miguel M."/>
            <person name="Muschweck L."/>
            <person name="Olivos K."/>
            <person name="Racette D."/>
            <person name="Reynolds M."/>
            <person name="Ru Y."/>
            <person name="Santana M."/>
            <person name="Simon R."/>
            <person name="Smotrilla K."/>
            <person name="Sufficool B."/>
            <person name="Tamayo B."/>
            <person name="Tirado E."/>
            <person name="Vajanyi M."/>
            <person name="Weger M."/>
            <person name="Wehr A."/>
            <person name="Whitaker K."/>
            <person name="Garlena R.A."/>
            <person name="Russell D.A."/>
            <person name="Pope W.H."/>
            <person name="Jacobs-Sera D."/>
            <person name="Hatfull G.F."/>
        </authorList>
    </citation>
    <scope>NUCLEOTIDE SEQUENCE [LARGE SCALE GENOMIC DNA]</scope>
</reference>
<keyword evidence="3" id="KW-0929">Antimicrobial</keyword>